<dbReference type="PANTHER" id="PTHR28606">
    <property type="entry name" value="INTERLEUKIN-34"/>
    <property type="match status" value="1"/>
</dbReference>
<dbReference type="GO" id="GO:0045657">
    <property type="term" value="P:positive regulation of monocyte differentiation"/>
    <property type="evidence" value="ECO:0000318"/>
    <property type="project" value="GO_Central"/>
</dbReference>
<dbReference type="KEGG" id="xtr:101734802"/>
<dbReference type="OrthoDB" id="9902423at2759"/>
<accession>A0A803JFJ9</accession>
<dbReference type="InterPro" id="IPR020415">
    <property type="entry name" value="IL-34"/>
</dbReference>
<reference evidence="2" key="1">
    <citation type="journal article" date="2010" name="Science">
        <title>The genome of the Western clawed frog Xenopus tropicalis.</title>
        <authorList>
            <person name="Hellsten U."/>
            <person name="Harland R.M."/>
            <person name="Gilchrist M.J."/>
            <person name="Hendrix D."/>
            <person name="Jurka J."/>
            <person name="Kapitonov V."/>
            <person name="Ovcharenko I."/>
            <person name="Putnam N.H."/>
            <person name="Shu S."/>
            <person name="Taher L."/>
            <person name="Blitz I.L."/>
            <person name="Blumberg B."/>
            <person name="Dichmann D.S."/>
            <person name="Dubchak I."/>
            <person name="Amaya E."/>
            <person name="Detter J.C."/>
            <person name="Fletcher R."/>
            <person name="Gerhard D.S."/>
            <person name="Goodstein D."/>
            <person name="Graves T."/>
            <person name="Grigoriev I.V."/>
            <person name="Grimwood J."/>
            <person name="Kawashima T."/>
            <person name="Lindquist E."/>
            <person name="Lucas S.M."/>
            <person name="Mead P.E."/>
            <person name="Mitros T."/>
            <person name="Ogino H."/>
            <person name="Ohta Y."/>
            <person name="Poliakov A.V."/>
            <person name="Pollet N."/>
            <person name="Robert J."/>
            <person name="Salamov A."/>
            <person name="Sater A.K."/>
            <person name="Schmutz J."/>
            <person name="Terry A."/>
            <person name="Vize P.D."/>
            <person name="Warren W.C."/>
            <person name="Wells D."/>
            <person name="Wills A."/>
            <person name="Wilson R.K."/>
            <person name="Zimmerman L.B."/>
            <person name="Zorn A.M."/>
            <person name="Grainger R."/>
            <person name="Grammer T."/>
            <person name="Khokha M.K."/>
            <person name="Richardson P.M."/>
            <person name="Rokhsar D.S."/>
        </authorList>
    </citation>
    <scope>NUCLEOTIDE SEQUENCE [LARGE SCALE GENOMIC DNA]</scope>
    <source>
        <strain evidence="2">Nigerian</strain>
    </source>
</reference>
<evidence type="ECO:0000313" key="5">
    <source>
        <dbReference type="Xenbase" id="XB-GENE-22041720"/>
    </source>
</evidence>
<dbReference type="AlphaFoldDB" id="A0A803JFJ9"/>
<dbReference type="InterPro" id="IPR038328">
    <property type="entry name" value="IL-34_sf"/>
</dbReference>
<dbReference type="Proteomes" id="UP000008143">
    <property type="component" value="Chromosome 4"/>
</dbReference>
<dbReference type="GO" id="GO:0005157">
    <property type="term" value="F:macrophage colony-stimulating factor receptor binding"/>
    <property type="evidence" value="ECO:0000318"/>
    <property type="project" value="GO_Central"/>
</dbReference>
<evidence type="ECO:0000313" key="3">
    <source>
        <dbReference type="Proteomes" id="UP000008143"/>
    </source>
</evidence>
<organism evidence="2">
    <name type="scientific">Xenopus tropicalis</name>
    <name type="common">Western clawed frog</name>
    <name type="synonym">Silurana tropicalis</name>
    <dbReference type="NCBI Taxonomy" id="8364"/>
    <lineage>
        <taxon>Eukaryota</taxon>
        <taxon>Metazoa</taxon>
        <taxon>Chordata</taxon>
        <taxon>Craniata</taxon>
        <taxon>Vertebrata</taxon>
        <taxon>Euteleostomi</taxon>
        <taxon>Amphibia</taxon>
        <taxon>Batrachia</taxon>
        <taxon>Anura</taxon>
        <taxon>Pipoidea</taxon>
        <taxon>Pipidae</taxon>
        <taxon>Xenopodinae</taxon>
        <taxon>Xenopus</taxon>
        <taxon>Silurana</taxon>
    </lineage>
</organism>
<dbReference type="Pfam" id="PF15036">
    <property type="entry name" value="IL34"/>
    <property type="match status" value="1"/>
</dbReference>
<dbReference type="GeneID" id="101734802"/>
<feature type="signal peptide" evidence="1">
    <location>
        <begin position="1"/>
        <end position="17"/>
    </location>
</feature>
<dbReference type="PANTHER" id="PTHR28606:SF1">
    <property type="entry name" value="INTERLEUKIN-34"/>
    <property type="match status" value="1"/>
</dbReference>
<dbReference type="RefSeq" id="XP_012817098.1">
    <property type="nucleotide sequence ID" value="XM_012961644.3"/>
</dbReference>
<proteinExistence type="predicted"/>
<keyword evidence="1" id="KW-0732">Signal</keyword>
<dbReference type="CTD" id="146433"/>
<dbReference type="GO" id="GO:0008284">
    <property type="term" value="P:positive regulation of cell population proliferation"/>
    <property type="evidence" value="ECO:0000318"/>
    <property type="project" value="GO_Central"/>
</dbReference>
<dbReference type="Gene3D" id="1.20.1250.80">
    <property type="entry name" value="Interleukin-34"/>
    <property type="match status" value="1"/>
</dbReference>
<dbReference type="Ensembl" id="ENSXETT00000116064">
    <property type="protein sequence ID" value="ENSXETP00000106702"/>
    <property type="gene ID" value="ENSXETG00000043373"/>
</dbReference>
<dbReference type="GO" id="GO:0045651">
    <property type="term" value="P:positive regulation of macrophage differentiation"/>
    <property type="evidence" value="ECO:0000318"/>
    <property type="project" value="GO_Central"/>
</dbReference>
<gene>
    <name evidence="2 4 5" type="primary">il34</name>
</gene>
<dbReference type="OMA" id="WVYINSQ"/>
<name>A0A803JFJ9_XENTR</name>
<keyword evidence="3" id="KW-1185">Reference proteome</keyword>
<reference evidence="2" key="2">
    <citation type="submission" date="2021-03" db="UniProtKB">
        <authorList>
            <consortium name="Ensembl"/>
        </authorList>
    </citation>
    <scope>IDENTIFICATION</scope>
</reference>
<dbReference type="AGR" id="Xenbase:XB-GENE-22041720"/>
<dbReference type="PRINTS" id="PR01938">
    <property type="entry name" value="INTRLEUKIN34"/>
</dbReference>
<evidence type="ECO:0000313" key="2">
    <source>
        <dbReference type="Ensembl" id="ENSXETP00000106702"/>
    </source>
</evidence>
<protein>
    <submittedName>
        <fullName evidence="2">Interleukin 34</fullName>
    </submittedName>
    <submittedName>
        <fullName evidence="4">Interleukin-34 isoform X1</fullName>
    </submittedName>
</protein>
<reference evidence="4" key="3">
    <citation type="submission" date="2025-04" db="UniProtKB">
        <authorList>
            <consortium name="RefSeq"/>
        </authorList>
    </citation>
    <scope>IDENTIFICATION</scope>
    <source>
        <strain evidence="4">Nigerian</strain>
        <tissue evidence="4">Liver and blood</tissue>
    </source>
</reference>
<sequence length="203" mass="23757">MRRGILLFLCMLVLGRTSVIHYKCEFTHALNEKLLYDNRLTYMGDYFPKDYKIIVRYEEVLRCQNITSLRNQGTTVEELRSLWSIINEGILMKIIEVLPEKHPSFGYIKELLKIFTQLLPDNLKIQTEIIEDIMERLRKPDETGPGKAVRPKALLDNCFRVLYALYEEECNLCNPRSEAEDDTLCPSATIPPIIDYKNSSYER</sequence>
<dbReference type="GO" id="GO:0005615">
    <property type="term" value="C:extracellular space"/>
    <property type="evidence" value="ECO:0000318"/>
    <property type="project" value="GO_Central"/>
</dbReference>
<evidence type="ECO:0000256" key="1">
    <source>
        <dbReference type="SAM" id="SignalP"/>
    </source>
</evidence>
<dbReference type="Xenbase" id="XB-GENE-22041720">
    <property type="gene designation" value="il34"/>
</dbReference>
<dbReference type="GeneTree" id="ENSGT00940000168336"/>
<feature type="chain" id="PRO_5044662857" evidence="1">
    <location>
        <begin position="18"/>
        <end position="203"/>
    </location>
</feature>
<evidence type="ECO:0000313" key="4">
    <source>
        <dbReference type="RefSeq" id="XP_012817098.1"/>
    </source>
</evidence>
<dbReference type="Reactome" id="R-XTR-449836">
    <property type="pathway name" value="Other interleukin signaling"/>
</dbReference>